<dbReference type="PANTHER" id="PTHR37937:SF1">
    <property type="entry name" value="CONJUGATIVE TRANSFER: DNA TRANSPORT"/>
    <property type="match status" value="1"/>
</dbReference>
<dbReference type="EMBL" id="JAKXMK010000004">
    <property type="protein sequence ID" value="MCH6165209.1"/>
    <property type="molecule type" value="Genomic_DNA"/>
</dbReference>
<keyword evidence="5 6" id="KW-0472">Membrane</keyword>
<organism evidence="7 8">
    <name type="scientific">Pseudonocardia alaniniphila</name>
    <dbReference type="NCBI Taxonomy" id="75291"/>
    <lineage>
        <taxon>Bacteria</taxon>
        <taxon>Bacillati</taxon>
        <taxon>Actinomycetota</taxon>
        <taxon>Actinomycetes</taxon>
        <taxon>Pseudonocardiales</taxon>
        <taxon>Pseudonocardiaceae</taxon>
        <taxon>Pseudonocardia</taxon>
    </lineage>
</organism>
<evidence type="ECO:0000256" key="2">
    <source>
        <dbReference type="ARBA" id="ARBA00022475"/>
    </source>
</evidence>
<dbReference type="InterPro" id="IPR051539">
    <property type="entry name" value="T4SS-coupling_protein"/>
</dbReference>
<evidence type="ECO:0000313" key="7">
    <source>
        <dbReference type="EMBL" id="MCH6165209.1"/>
    </source>
</evidence>
<proteinExistence type="predicted"/>
<dbReference type="InterPro" id="IPR003688">
    <property type="entry name" value="TraG/VirD4"/>
</dbReference>
<comment type="subcellular location">
    <subcellularLocation>
        <location evidence="1">Cell membrane</location>
        <topology evidence="1">Multi-pass membrane protein</topology>
    </subcellularLocation>
</comment>
<sequence length="295" mass="30980">MTPGLLREATAPLLLLGAIGSVAVLVGNTWVAASAAALVGIGVWVAPAVDLELLVRLARAGAAGVLAPGASATTFYSVFSLLLLIEACPAFVVGRVIARHGAPGDPRRAMLRSTELGDLTGAAAVRRARQLRPGAREFGSSDHGLRLMSVDRRPVSMSWEDVGLVIMGPRSNKTSALAVPTVLAAPGLVVATSNKADLWALTAGMRGQAGPVWTFDPQRIAHARQTWWWDPLRSIADADPAERVEAAARLAGHFIGTIGGDRRDPFFHAAGEQVLTALGPDNPVNRPKEPEDDHA</sequence>
<feature type="transmembrane region" description="Helical" evidence="6">
    <location>
        <begin position="12"/>
        <end position="45"/>
    </location>
</feature>
<evidence type="ECO:0000256" key="3">
    <source>
        <dbReference type="ARBA" id="ARBA00022692"/>
    </source>
</evidence>
<comment type="caution">
    <text evidence="7">The sequence shown here is derived from an EMBL/GenBank/DDBJ whole genome shotgun (WGS) entry which is preliminary data.</text>
</comment>
<dbReference type="RefSeq" id="WP_241035241.1">
    <property type="nucleotide sequence ID" value="NZ_BAAAJF010000018.1"/>
</dbReference>
<keyword evidence="4 6" id="KW-1133">Transmembrane helix</keyword>
<name>A0ABS9T9J3_9PSEU</name>
<keyword evidence="2" id="KW-1003">Cell membrane</keyword>
<evidence type="ECO:0000256" key="5">
    <source>
        <dbReference type="ARBA" id="ARBA00023136"/>
    </source>
</evidence>
<gene>
    <name evidence="7" type="ORF">MMF94_05895</name>
</gene>
<keyword evidence="8" id="KW-1185">Reference proteome</keyword>
<evidence type="ECO:0000256" key="4">
    <source>
        <dbReference type="ARBA" id="ARBA00022989"/>
    </source>
</evidence>
<evidence type="ECO:0000256" key="6">
    <source>
        <dbReference type="SAM" id="Phobius"/>
    </source>
</evidence>
<dbReference type="Proteomes" id="UP001299970">
    <property type="component" value="Unassembled WGS sequence"/>
</dbReference>
<accession>A0ABS9T9J3</accession>
<reference evidence="7 8" key="1">
    <citation type="submission" date="2022-03" db="EMBL/GenBank/DDBJ databases">
        <title>Pseudonocardia alaer sp. nov., a novel actinomycete isolated from reed forest soil.</title>
        <authorList>
            <person name="Wang L."/>
        </authorList>
    </citation>
    <scope>NUCLEOTIDE SEQUENCE [LARGE SCALE GENOMIC DNA]</scope>
    <source>
        <strain evidence="7 8">Y-16303</strain>
    </source>
</reference>
<protein>
    <submittedName>
        <fullName evidence="7">Type IV secretory system conjugative DNA transfer family protein</fullName>
    </submittedName>
</protein>
<evidence type="ECO:0000313" key="8">
    <source>
        <dbReference type="Proteomes" id="UP001299970"/>
    </source>
</evidence>
<dbReference type="PANTHER" id="PTHR37937">
    <property type="entry name" value="CONJUGATIVE TRANSFER: DNA TRANSPORT"/>
    <property type="match status" value="1"/>
</dbReference>
<keyword evidence="3 6" id="KW-0812">Transmembrane</keyword>
<evidence type="ECO:0000256" key="1">
    <source>
        <dbReference type="ARBA" id="ARBA00004651"/>
    </source>
</evidence>
<dbReference type="Pfam" id="PF02534">
    <property type="entry name" value="T4SS-DNA_transf"/>
    <property type="match status" value="1"/>
</dbReference>